<keyword evidence="3" id="KW-1185">Reference proteome</keyword>
<dbReference type="EMBL" id="JANPWB010000002">
    <property type="protein sequence ID" value="KAJ1208536.1"/>
    <property type="molecule type" value="Genomic_DNA"/>
</dbReference>
<evidence type="ECO:0000313" key="2">
    <source>
        <dbReference type="EMBL" id="KAJ1208536.1"/>
    </source>
</evidence>
<protein>
    <submittedName>
        <fullName evidence="2">Uncharacterized protein</fullName>
    </submittedName>
</protein>
<name>A0AAV7W6D4_PLEWA</name>
<sequence length="175" mass="19270">MATLMALPCVQWRSVSHPQTYLLHPINWTDITLQEIRDSRRAIENQIDMLSVYLRLLLDGHHKLSDKVKAVETVQAKMVPQQALQSNGFPELRKQLMALQDRAEDAEGSVRSNSICTVGLLKVTGVNHYDINGTAAPEDSSPTVMLCPVYSGESTQTANLSHPTLPGAPPRAMLA</sequence>
<evidence type="ECO:0000256" key="1">
    <source>
        <dbReference type="SAM" id="MobiDB-lite"/>
    </source>
</evidence>
<dbReference type="Proteomes" id="UP001066276">
    <property type="component" value="Chromosome 1_2"/>
</dbReference>
<accession>A0AAV7W6D4</accession>
<gene>
    <name evidence="2" type="ORF">NDU88_003920</name>
</gene>
<feature type="region of interest" description="Disordered" evidence="1">
    <location>
        <begin position="154"/>
        <end position="175"/>
    </location>
</feature>
<evidence type="ECO:0000313" key="3">
    <source>
        <dbReference type="Proteomes" id="UP001066276"/>
    </source>
</evidence>
<organism evidence="2 3">
    <name type="scientific">Pleurodeles waltl</name>
    <name type="common">Iberian ribbed newt</name>
    <dbReference type="NCBI Taxonomy" id="8319"/>
    <lineage>
        <taxon>Eukaryota</taxon>
        <taxon>Metazoa</taxon>
        <taxon>Chordata</taxon>
        <taxon>Craniata</taxon>
        <taxon>Vertebrata</taxon>
        <taxon>Euteleostomi</taxon>
        <taxon>Amphibia</taxon>
        <taxon>Batrachia</taxon>
        <taxon>Caudata</taxon>
        <taxon>Salamandroidea</taxon>
        <taxon>Salamandridae</taxon>
        <taxon>Pleurodelinae</taxon>
        <taxon>Pleurodeles</taxon>
    </lineage>
</organism>
<comment type="caution">
    <text evidence="2">The sequence shown here is derived from an EMBL/GenBank/DDBJ whole genome shotgun (WGS) entry which is preliminary data.</text>
</comment>
<reference evidence="2" key="1">
    <citation type="journal article" date="2022" name="bioRxiv">
        <title>Sequencing and chromosome-scale assembly of the giantPleurodeles waltlgenome.</title>
        <authorList>
            <person name="Brown T."/>
            <person name="Elewa A."/>
            <person name="Iarovenko S."/>
            <person name="Subramanian E."/>
            <person name="Araus A.J."/>
            <person name="Petzold A."/>
            <person name="Susuki M."/>
            <person name="Suzuki K.-i.T."/>
            <person name="Hayashi T."/>
            <person name="Toyoda A."/>
            <person name="Oliveira C."/>
            <person name="Osipova E."/>
            <person name="Leigh N.D."/>
            <person name="Simon A."/>
            <person name="Yun M.H."/>
        </authorList>
    </citation>
    <scope>NUCLEOTIDE SEQUENCE</scope>
    <source>
        <strain evidence="2">20211129_DDA</strain>
        <tissue evidence="2">Liver</tissue>
    </source>
</reference>
<dbReference type="AlphaFoldDB" id="A0AAV7W6D4"/>
<proteinExistence type="predicted"/>